<gene>
    <name evidence="1" type="ORF">E5329_20415</name>
</gene>
<comment type="caution">
    <text evidence="1">The sequence shown here is derived from an EMBL/GenBank/DDBJ whole genome shotgun (WGS) entry which is preliminary data.</text>
</comment>
<sequence length="459" mass="52808">MNIMSSIQVFLYAACMTAFFYPFMAGRKEPGKSRIKKVLMVFAVYMVMYFIGMTTSVYGWLCMMAVIVLLAAASKFLDMEREFTMLLGVLFFCARKLSALVMRSVSFVVDKRLEQKAETLEMTKSIFSRAASNYAFVAVLQMLLLSVMLCVMGRLLKKKIRKLHIKELCYLLLIPITGILFVNIIFNILLIVNENLVFQLYEQFPVFLGIVPVVAALFYAGILITIVFYQKMIGLQEEKEKYFVEQQQVHAIQERMEEVEQFYHGICQMKHEMKNHMTNIKGLVRNGSYGDIEQYIDHMDESMNVFELTIKTGNTVADVIVNDKQKAAEKQGIQFQSEFSYPKSDGYNAYDIGVIINNLLQNALEACEKMAEGKRYIYLSGRQKKKFYLINVKNSFEGEVTFDTKTNLPLSTKGEDISLHGIGLSNVKREVDKYMGDVDIRTRKNEFSVTVLLQERRKK</sequence>
<accession>A0AC61RSF2</accession>
<keyword evidence="2" id="KW-1185">Reference proteome</keyword>
<dbReference type="EMBL" id="SRYA01000053">
    <property type="protein sequence ID" value="TGY91594.1"/>
    <property type="molecule type" value="Genomic_DNA"/>
</dbReference>
<protein>
    <submittedName>
        <fullName evidence="1">ATP-binding protein</fullName>
    </submittedName>
</protein>
<evidence type="ECO:0000313" key="1">
    <source>
        <dbReference type="EMBL" id="TGY91594.1"/>
    </source>
</evidence>
<dbReference type="Proteomes" id="UP000304953">
    <property type="component" value="Unassembled WGS sequence"/>
</dbReference>
<keyword evidence="1" id="KW-0067">ATP-binding</keyword>
<keyword evidence="1" id="KW-0547">Nucleotide-binding</keyword>
<reference evidence="1" key="1">
    <citation type="submission" date="2019-04" db="EMBL/GenBank/DDBJ databases">
        <title>Microbes associate with the intestines of laboratory mice.</title>
        <authorList>
            <person name="Navarre W."/>
            <person name="Wong E."/>
            <person name="Huang K."/>
            <person name="Tropini C."/>
            <person name="Ng K."/>
            <person name="Yu B."/>
        </authorList>
    </citation>
    <scope>NUCLEOTIDE SEQUENCE</scope>
    <source>
        <strain evidence="1">NM01_1-7b</strain>
    </source>
</reference>
<evidence type="ECO:0000313" key="2">
    <source>
        <dbReference type="Proteomes" id="UP000304953"/>
    </source>
</evidence>
<organism evidence="1 2">
    <name type="scientific">Petralouisia muris</name>
    <dbReference type="NCBI Taxonomy" id="3032872"/>
    <lineage>
        <taxon>Bacteria</taxon>
        <taxon>Bacillati</taxon>
        <taxon>Bacillota</taxon>
        <taxon>Clostridia</taxon>
        <taxon>Lachnospirales</taxon>
        <taxon>Lachnospiraceae</taxon>
        <taxon>Petralouisia</taxon>
    </lineage>
</organism>
<name>A0AC61RSF2_9FIRM</name>
<proteinExistence type="predicted"/>